<dbReference type="GO" id="GO:0016787">
    <property type="term" value="F:hydrolase activity"/>
    <property type="evidence" value="ECO:0007669"/>
    <property type="project" value="UniProtKB-KW"/>
</dbReference>
<comment type="similarity">
    <text evidence="2">Belongs to the metallo-beta-lactamase superfamily.</text>
</comment>
<dbReference type="Pfam" id="PF00753">
    <property type="entry name" value="Lactamase_B"/>
    <property type="match status" value="1"/>
</dbReference>
<dbReference type="STRING" id="177199.A0A420YNH9"/>
<evidence type="ECO:0000313" key="8">
    <source>
        <dbReference type="EMBL" id="RKU49418.1"/>
    </source>
</evidence>
<keyword evidence="3" id="KW-0479">Metal-binding</keyword>
<evidence type="ECO:0000256" key="1">
    <source>
        <dbReference type="ARBA" id="ARBA00001947"/>
    </source>
</evidence>
<dbReference type="EMBL" id="QVQW01000001">
    <property type="protein sequence ID" value="RKU49418.1"/>
    <property type="molecule type" value="Genomic_DNA"/>
</dbReference>
<reference evidence="8 9" key="1">
    <citation type="submission" date="2018-08" db="EMBL/GenBank/DDBJ databases">
        <title>Draft genome of the lignicolous fungus Coniochaeta pulveracea.</title>
        <authorList>
            <person name="Borstlap C.J."/>
            <person name="De Witt R.N."/>
            <person name="Botha A."/>
            <person name="Volschenk H."/>
        </authorList>
    </citation>
    <scope>NUCLEOTIDE SEQUENCE [LARGE SCALE GENOMIC DNA]</scope>
    <source>
        <strain evidence="8 9">CAB683</strain>
    </source>
</reference>
<evidence type="ECO:0000256" key="2">
    <source>
        <dbReference type="ARBA" id="ARBA00007749"/>
    </source>
</evidence>
<dbReference type="Proteomes" id="UP000275385">
    <property type="component" value="Unassembled WGS sequence"/>
</dbReference>
<dbReference type="SMART" id="SM00849">
    <property type="entry name" value="Lactamase_B"/>
    <property type="match status" value="1"/>
</dbReference>
<organism evidence="8 9">
    <name type="scientific">Coniochaeta pulveracea</name>
    <dbReference type="NCBI Taxonomy" id="177199"/>
    <lineage>
        <taxon>Eukaryota</taxon>
        <taxon>Fungi</taxon>
        <taxon>Dikarya</taxon>
        <taxon>Ascomycota</taxon>
        <taxon>Pezizomycotina</taxon>
        <taxon>Sordariomycetes</taxon>
        <taxon>Sordariomycetidae</taxon>
        <taxon>Coniochaetales</taxon>
        <taxon>Coniochaetaceae</taxon>
        <taxon>Coniochaeta</taxon>
    </lineage>
</organism>
<sequence>MATIYERLTLPPIRSPGTTSLFPGETRRTKETSPPSASVQVHALSAGHFSLPEEQFVSPSTPGSRHSVPSLCFLIQHVCSVTNHKTRILFDLGLRRDVKRYPPPIQHHLISREPFTTTPDVVTSLKAGGLTPDDIDHVVYSHVHWDHVGEPLDFTCSTFVVGHGSLDVLQGKTAGFRGNHSHFESNLLDMSRTIELSDPGTSRPSSPQSNASGLPPYHPFSGNWQSLGVLPRVLDVFQDSSVYVVDAPGHLPGHINLLVHVDEGDIGKKWVYLAGDACHDRRILRREKDIGEWHDVHGNICCIHADRAKAEETIERIRDMEKQGVEIIFAHDVEWEKDPRNKHRFFGTSY</sequence>
<evidence type="ECO:0000259" key="7">
    <source>
        <dbReference type="SMART" id="SM00849"/>
    </source>
</evidence>
<accession>A0A420YNH9</accession>
<dbReference type="OrthoDB" id="10250730at2759"/>
<keyword evidence="5" id="KW-0862">Zinc</keyword>
<comment type="caution">
    <text evidence="8">The sequence shown here is derived from an EMBL/GenBank/DDBJ whole genome shotgun (WGS) entry which is preliminary data.</text>
</comment>
<protein>
    <recommendedName>
        <fullName evidence="7">Metallo-beta-lactamase domain-containing protein</fullName>
    </recommendedName>
</protein>
<comment type="cofactor">
    <cofactor evidence="1">
        <name>Zn(2+)</name>
        <dbReference type="ChEBI" id="CHEBI:29105"/>
    </cofactor>
</comment>
<dbReference type="CDD" id="cd07730">
    <property type="entry name" value="metallo-hydrolase-like_MBL-fold"/>
    <property type="match status" value="1"/>
</dbReference>
<evidence type="ECO:0000256" key="4">
    <source>
        <dbReference type="ARBA" id="ARBA00022801"/>
    </source>
</evidence>
<dbReference type="PANTHER" id="PTHR42978">
    <property type="entry name" value="QUORUM-QUENCHING LACTONASE YTNP-RELATED-RELATED"/>
    <property type="match status" value="1"/>
</dbReference>
<feature type="region of interest" description="Disordered" evidence="6">
    <location>
        <begin position="195"/>
        <end position="215"/>
    </location>
</feature>
<keyword evidence="9" id="KW-1185">Reference proteome</keyword>
<feature type="region of interest" description="Disordered" evidence="6">
    <location>
        <begin position="15"/>
        <end position="36"/>
    </location>
</feature>
<evidence type="ECO:0000256" key="6">
    <source>
        <dbReference type="SAM" id="MobiDB-lite"/>
    </source>
</evidence>
<evidence type="ECO:0000256" key="3">
    <source>
        <dbReference type="ARBA" id="ARBA00022723"/>
    </source>
</evidence>
<dbReference type="InterPro" id="IPR036866">
    <property type="entry name" value="RibonucZ/Hydroxyglut_hydro"/>
</dbReference>
<evidence type="ECO:0000313" key="9">
    <source>
        <dbReference type="Proteomes" id="UP000275385"/>
    </source>
</evidence>
<name>A0A420YNH9_9PEZI</name>
<dbReference type="Gene3D" id="3.60.15.10">
    <property type="entry name" value="Ribonuclease Z/Hydroxyacylglutathione hydrolase-like"/>
    <property type="match status" value="1"/>
</dbReference>
<evidence type="ECO:0000256" key="5">
    <source>
        <dbReference type="ARBA" id="ARBA00022833"/>
    </source>
</evidence>
<gene>
    <name evidence="8" type="ORF">DL546_006239</name>
</gene>
<feature type="compositionally biased region" description="Polar residues" evidence="6">
    <location>
        <begin position="199"/>
        <end position="212"/>
    </location>
</feature>
<dbReference type="InterPro" id="IPR051013">
    <property type="entry name" value="MBL_superfamily_lactonases"/>
</dbReference>
<dbReference type="GO" id="GO:0046872">
    <property type="term" value="F:metal ion binding"/>
    <property type="evidence" value="ECO:0007669"/>
    <property type="project" value="UniProtKB-KW"/>
</dbReference>
<keyword evidence="4" id="KW-0378">Hydrolase</keyword>
<dbReference type="SUPFAM" id="SSF56281">
    <property type="entry name" value="Metallo-hydrolase/oxidoreductase"/>
    <property type="match status" value="1"/>
</dbReference>
<feature type="domain" description="Metallo-beta-lactamase" evidence="7">
    <location>
        <begin position="69"/>
        <end position="331"/>
    </location>
</feature>
<dbReference type="InterPro" id="IPR001279">
    <property type="entry name" value="Metallo-B-lactamas"/>
</dbReference>
<dbReference type="AlphaFoldDB" id="A0A420YNH9"/>
<proteinExistence type="inferred from homology"/>
<dbReference type="PANTHER" id="PTHR42978:SF2">
    <property type="entry name" value="102 KBASES UNSTABLE REGION: FROM 1 TO 119443"/>
    <property type="match status" value="1"/>
</dbReference>